<dbReference type="EMBL" id="VWSG01000001">
    <property type="protein sequence ID" value="KAA5538331.1"/>
    <property type="molecule type" value="Genomic_DNA"/>
</dbReference>
<dbReference type="Proteomes" id="UP000325141">
    <property type="component" value="Unassembled WGS sequence"/>
</dbReference>
<evidence type="ECO:0000256" key="2">
    <source>
        <dbReference type="ARBA" id="ARBA00023270"/>
    </source>
</evidence>
<dbReference type="InterPro" id="IPR011343">
    <property type="entry name" value="DeoC"/>
</dbReference>
<dbReference type="PIRSF" id="PIRSF001357">
    <property type="entry name" value="DeoC"/>
    <property type="match status" value="1"/>
</dbReference>
<keyword evidence="2" id="KW-0704">Schiff base</keyword>
<dbReference type="PANTHER" id="PTHR10889">
    <property type="entry name" value="DEOXYRIBOSE-PHOSPHATE ALDOLASE"/>
    <property type="match status" value="1"/>
</dbReference>
<proteinExistence type="predicted"/>
<dbReference type="AlphaFoldDB" id="A0A5M6CSX2"/>
<dbReference type="Gene3D" id="3.20.20.70">
    <property type="entry name" value="Aldolase class I"/>
    <property type="match status" value="1"/>
</dbReference>
<dbReference type="RefSeq" id="WP_150009610.1">
    <property type="nucleotide sequence ID" value="NZ_VWSG01000001.1"/>
</dbReference>
<name>A0A5M6CSX2_9FLAO</name>
<protein>
    <recommendedName>
        <fullName evidence="3">Deoxyribose-phosphate aldolase</fullName>
        <ecNumber evidence="3">4.1.2.4</ecNumber>
    </recommendedName>
</protein>
<evidence type="ECO:0000313" key="4">
    <source>
        <dbReference type="EMBL" id="KAA5538331.1"/>
    </source>
</evidence>
<dbReference type="SMART" id="SM01133">
    <property type="entry name" value="DeoC"/>
    <property type="match status" value="1"/>
</dbReference>
<dbReference type="Pfam" id="PF01791">
    <property type="entry name" value="DeoC"/>
    <property type="match status" value="1"/>
</dbReference>
<dbReference type="InterPro" id="IPR013785">
    <property type="entry name" value="Aldolase_TIM"/>
</dbReference>
<sequence>MKNVNDFLDATYLKTPEQANISKLENDAVVQELLQNAVKNKYKCVMIRPEYVATAKQYLVKNKSKILVGTVIDFPEGTANLQEKLSQAQLAIDNGADDLDFVIDYQAFKNGELALVQNQVKECTLLGLQHHKTVKWIIETAALSNKEIIQITALVKNVVIRNFKETDYANVFVKSSTGFYKTKDNQPNGATPNAITLMLENATPLSVKASGGIKTLVEVLFYLEMGVKRIGTSAQNEIIAETELL</sequence>
<organism evidence="4 5">
    <name type="scientific">Paenimyroides baculatum</name>
    <dbReference type="NCBI Taxonomy" id="2608000"/>
    <lineage>
        <taxon>Bacteria</taxon>
        <taxon>Pseudomonadati</taxon>
        <taxon>Bacteroidota</taxon>
        <taxon>Flavobacteriia</taxon>
        <taxon>Flavobacteriales</taxon>
        <taxon>Flavobacteriaceae</taxon>
        <taxon>Paenimyroides</taxon>
    </lineage>
</organism>
<dbReference type="NCBIfam" id="TIGR00126">
    <property type="entry name" value="deoC"/>
    <property type="match status" value="1"/>
</dbReference>
<dbReference type="SUPFAM" id="SSF51569">
    <property type="entry name" value="Aldolase"/>
    <property type="match status" value="1"/>
</dbReference>
<dbReference type="PANTHER" id="PTHR10889:SF1">
    <property type="entry name" value="DEOXYRIBOSE-PHOSPHATE ALDOLASE"/>
    <property type="match status" value="1"/>
</dbReference>
<dbReference type="GO" id="GO:0016052">
    <property type="term" value="P:carbohydrate catabolic process"/>
    <property type="evidence" value="ECO:0007669"/>
    <property type="project" value="TreeGrafter"/>
</dbReference>
<keyword evidence="4" id="KW-0456">Lyase</keyword>
<dbReference type="GO" id="GO:0004139">
    <property type="term" value="F:deoxyribose-phosphate aldolase activity"/>
    <property type="evidence" value="ECO:0007669"/>
    <property type="project" value="UniProtKB-UniRule"/>
</dbReference>
<keyword evidence="5" id="KW-1185">Reference proteome</keyword>
<dbReference type="GO" id="GO:0005737">
    <property type="term" value="C:cytoplasm"/>
    <property type="evidence" value="ECO:0007669"/>
    <property type="project" value="InterPro"/>
</dbReference>
<reference evidence="4 5" key="1">
    <citation type="submission" date="2019-09" db="EMBL/GenBank/DDBJ databases">
        <title>Genome sequence and assembly of Flavobacterium sp.</title>
        <authorList>
            <person name="Chhetri G."/>
        </authorList>
    </citation>
    <scope>NUCLEOTIDE SEQUENCE [LARGE SCALE GENOMIC DNA]</scope>
    <source>
        <strain evidence="4 5">SNL9</strain>
    </source>
</reference>
<gene>
    <name evidence="4" type="primary">deoC</name>
    <name evidence="4" type="ORF">F0460_01645</name>
</gene>
<comment type="caution">
    <text evidence="4">The sequence shown here is derived from an EMBL/GenBank/DDBJ whole genome shotgun (WGS) entry which is preliminary data.</text>
</comment>
<evidence type="ECO:0000256" key="3">
    <source>
        <dbReference type="NCBIfam" id="TIGR00126"/>
    </source>
</evidence>
<dbReference type="InterPro" id="IPR002915">
    <property type="entry name" value="DeoC/FbaB/LacD_aldolase"/>
</dbReference>
<evidence type="ECO:0000313" key="5">
    <source>
        <dbReference type="Proteomes" id="UP000325141"/>
    </source>
</evidence>
<keyword evidence="1" id="KW-0963">Cytoplasm</keyword>
<dbReference type="EC" id="4.1.2.4" evidence="3"/>
<dbReference type="GO" id="GO:0009264">
    <property type="term" value="P:deoxyribonucleotide catabolic process"/>
    <property type="evidence" value="ECO:0007669"/>
    <property type="project" value="UniProtKB-UniRule"/>
</dbReference>
<evidence type="ECO:0000256" key="1">
    <source>
        <dbReference type="ARBA" id="ARBA00022490"/>
    </source>
</evidence>
<accession>A0A5M6CSX2</accession>